<keyword evidence="1" id="KW-0812">Transmembrane</keyword>
<organism evidence="2 3">
    <name type="scientific">Spiroplasma chinense</name>
    <dbReference type="NCBI Taxonomy" id="216932"/>
    <lineage>
        <taxon>Bacteria</taxon>
        <taxon>Bacillati</taxon>
        <taxon>Mycoplasmatota</taxon>
        <taxon>Mollicutes</taxon>
        <taxon>Entomoplasmatales</taxon>
        <taxon>Spiroplasmataceae</taxon>
        <taxon>Spiroplasma</taxon>
    </lineage>
</organism>
<dbReference type="RefSeq" id="WP_166507680.1">
    <property type="nucleotide sequence ID" value="NZ_CP043026.1"/>
</dbReference>
<keyword evidence="1" id="KW-1133">Transmembrane helix</keyword>
<sequence length="589" mass="70077">MNSLRMNVLFSWLNFKFIFKSIINFVFLISISVLFFTFLGLYSSYDLKSDFEIKYYKLISIENTLTAILFGFFSIILVAKVYVTPEAKNRYLMEKQYGIKTIKSFGLRYLTIIMYLYLTIFAYFILQIFTIPFIVATNISIKMIVVPKLNLLIFSLLTSSLSLIFLTIFNSFYGIIAAITLISFMSLGSIFSALVKADWKNKNDIMLGEITYNIKLGQEFYKAAVKDGFNFYSEDYHLFKLNEQDENYYYKYFEGSENLSSFYKNKNIGNIKADFSNFYATFLKGQNLNRDILENNGEVKFILGFDLQYLTFFNELKEFLQSKDLMSNLKWQDTPSYNDILEIKPIKFDLTNFVLEIKKSEMMSRYKNLILFIEKNWNSLLNKNYNNIFKYKVFEEINVLPEGDNIEEKLWESSVLFQNKEVNDFYKKNPEFLLISQILNKGFVNSFNINFLNHVIYTDRVRNYVITLDEYDKYLKNNKTSQFINIFNLNGYLNSQYFNNFEKAIFLNQVQGLWDIKQTKYFDIRKQIKSNDYWSQEQDWVDTTRSIFSDFGKPKNSNILIYIYGFYLFVFTIASLLSFYIFLKKREVW</sequence>
<accession>A0A5B9Y3C2</accession>
<evidence type="ECO:0000256" key="1">
    <source>
        <dbReference type="SAM" id="Phobius"/>
    </source>
</evidence>
<evidence type="ECO:0000313" key="3">
    <source>
        <dbReference type="Proteomes" id="UP000323144"/>
    </source>
</evidence>
<feature type="transmembrane region" description="Helical" evidence="1">
    <location>
        <begin position="112"/>
        <end position="137"/>
    </location>
</feature>
<gene>
    <name evidence="2" type="ORF">SCHIN_v1c00870</name>
</gene>
<reference evidence="2 3" key="1">
    <citation type="submission" date="2019-08" db="EMBL/GenBank/DDBJ databases">
        <title>Complete genome sequence of Spiroplasma chinense CCH (DSM 19755).</title>
        <authorList>
            <person name="Shen H.-Y."/>
            <person name="Lin Y.-C."/>
            <person name="Chou L."/>
            <person name="Kuo C.-H."/>
        </authorList>
    </citation>
    <scope>NUCLEOTIDE SEQUENCE [LARGE SCALE GENOMIC DNA]</scope>
    <source>
        <strain evidence="2 3">CCH</strain>
    </source>
</reference>
<protein>
    <submittedName>
        <fullName evidence="2">Uncharacterized protein</fullName>
    </submittedName>
</protein>
<feature type="transmembrane region" description="Helical" evidence="1">
    <location>
        <begin position="149"/>
        <end position="169"/>
    </location>
</feature>
<dbReference type="Proteomes" id="UP000323144">
    <property type="component" value="Chromosome"/>
</dbReference>
<name>A0A5B9Y3C2_9MOLU</name>
<keyword evidence="3" id="KW-1185">Reference proteome</keyword>
<keyword evidence="1" id="KW-0472">Membrane</keyword>
<feature type="transmembrane region" description="Helical" evidence="1">
    <location>
        <begin position="22"/>
        <end position="42"/>
    </location>
</feature>
<proteinExistence type="predicted"/>
<evidence type="ECO:0000313" key="2">
    <source>
        <dbReference type="EMBL" id="QEH61285.1"/>
    </source>
</evidence>
<feature type="transmembrane region" description="Helical" evidence="1">
    <location>
        <begin position="559"/>
        <end position="583"/>
    </location>
</feature>
<dbReference type="AlphaFoldDB" id="A0A5B9Y3C2"/>
<dbReference type="EMBL" id="CP043026">
    <property type="protein sequence ID" value="QEH61285.1"/>
    <property type="molecule type" value="Genomic_DNA"/>
</dbReference>
<dbReference type="KEGG" id="schi:SCHIN_v1c00870"/>
<feature type="transmembrane region" description="Helical" evidence="1">
    <location>
        <begin position="175"/>
        <end position="195"/>
    </location>
</feature>
<feature type="transmembrane region" description="Helical" evidence="1">
    <location>
        <begin position="63"/>
        <end position="83"/>
    </location>
</feature>